<evidence type="ECO:0000256" key="4">
    <source>
        <dbReference type="SAM" id="MobiDB-lite"/>
    </source>
</evidence>
<feature type="region of interest" description="Disordered" evidence="4">
    <location>
        <begin position="200"/>
        <end position="226"/>
    </location>
</feature>
<evidence type="ECO:0000256" key="2">
    <source>
        <dbReference type="ARBA" id="ARBA00022475"/>
    </source>
</evidence>
<feature type="compositionally biased region" description="Polar residues" evidence="4">
    <location>
        <begin position="274"/>
        <end position="296"/>
    </location>
</feature>
<evidence type="ECO:0000256" key="1">
    <source>
        <dbReference type="ARBA" id="ARBA00004236"/>
    </source>
</evidence>
<dbReference type="GO" id="GO:0072659">
    <property type="term" value="P:protein localization to plasma membrane"/>
    <property type="evidence" value="ECO:0007669"/>
    <property type="project" value="TreeGrafter"/>
</dbReference>
<feature type="compositionally biased region" description="Low complexity" evidence="4">
    <location>
        <begin position="97"/>
        <end position="106"/>
    </location>
</feature>
<dbReference type="Proteomes" id="UP000676336">
    <property type="component" value="Unassembled WGS sequence"/>
</dbReference>
<dbReference type="GO" id="GO:0043495">
    <property type="term" value="F:protein-membrane adaptor activity"/>
    <property type="evidence" value="ECO:0007669"/>
    <property type="project" value="TreeGrafter"/>
</dbReference>
<dbReference type="Gene3D" id="2.30.42.10">
    <property type="match status" value="2"/>
</dbReference>
<keyword evidence="3" id="KW-0677">Repeat</keyword>
<name>A0A8S2L388_9BILA</name>
<reference evidence="6" key="1">
    <citation type="submission" date="2021-02" db="EMBL/GenBank/DDBJ databases">
        <authorList>
            <person name="Nowell W R."/>
        </authorList>
    </citation>
    <scope>NUCLEOTIDE SEQUENCE</scope>
</reference>
<evidence type="ECO:0000313" key="6">
    <source>
        <dbReference type="EMBL" id="CAF3880131.1"/>
    </source>
</evidence>
<protein>
    <recommendedName>
        <fullName evidence="5">PDZ domain-containing protein</fullName>
    </recommendedName>
</protein>
<dbReference type="EMBL" id="CAJOBI010001416">
    <property type="protein sequence ID" value="CAF3880131.1"/>
    <property type="molecule type" value="Genomic_DNA"/>
</dbReference>
<feature type="region of interest" description="Disordered" evidence="4">
    <location>
        <begin position="242"/>
        <end position="354"/>
    </location>
</feature>
<feature type="compositionally biased region" description="Basic residues" evidence="4">
    <location>
        <begin position="337"/>
        <end position="346"/>
    </location>
</feature>
<feature type="compositionally biased region" description="Polar residues" evidence="4">
    <location>
        <begin position="216"/>
        <end position="226"/>
    </location>
</feature>
<sequence length="1258" mass="142615">MSATIFNQETSSPSVIRRTPMSNEDTSNNSQRAANRRSLSDKIRNLFRKDSTSPNRSASNDRRPVTKPVRQTSPSPETPGLQAPTVHWPFSKKKAKVAATTSTSTTNKKKTKDGRKTKQTPTTSMEISSPIYVQDNRTAIYGQNFVPRTPELVYGSYEGIQTSTNYDGTTTKGPRNYTVVDETRQYQQVVAPDVDVFIPSTYTSNRSPSPPMNRQRLPNSNSEYRYQNDSVMPSIKIPLADVEVMNTPQRKRKVGDTPPLMNTQRLADKPPVFPQTSSRPPSTIQPSNLTSNPTQWNSMSSSTYNNNMDTRAARPTSKDNDVPKLNAPSISLSSAPNKKKTKRTKSQSRADEINASSSTISNLVRINPVQPNRAWSSTYGSLPDAEIIPDNGFNSFKPSKSTSNKYPGLSAIVGHHMRPAPIYHREIPPITTTTTTITATATPQRRRRFETSTTTLNEYGQNEPWTQTTAKDTSTSTSNLQRYDGYIRPMSPQQPIVSVDISVMQLDADDLRGVPSPSSVRPLRYESPERPGTYRSSKTIYTRDRQHVGSGEIRTWSSQGVNTNDNRPDMYKKPYSFVEAERTSEKRKDEYEHQVVPPEKKTNFDEYRYSPRAHEQNLYEKQQQILDDNDHEMEEERYEVSYVYDNQNQSAYEAKKYYLESQSANQYSHGIGSINNLVSSNPIAIIQSSPIPERGQAYEQSPRSFMSNEYAQEFLLKAAPVENSKQIPYTCTLKRTDSYDGLGILISTDTERRANHFIREVEPNSPGHRAGLRPNDRIISINGVNIENADFNNVLILIKQGLNNDNLHKGHSPKKTSFIEPFIEKNDSIRQINRIEQNVDNEQQNKSIELNYEVDQQLAAIAQLISDVPLSSIDADSLSTHRYSTISAILPDKQNSTTDNDTEEVSLSEQIASILFPTSTGISYDFDKKQAASIIHEVSSKPHRPFRIQTSILQPDISVIRVGTSNLTTGTDRLLPGEQLFNKETDSITNNQIDIEQIQSDNNRIGQHSSTIIHSDEETFTECYEVTYQIDPQYQNQQEEITNQKFVPTEINFESYENRDLMSTVTTWLPFIPQNEYEQIKHDNCTSQNERKLKKIEKTKHNFENLDTSSAEQQILTSNIRRIKFQSIDDLSRTSNDQTSTYQSESIYVSSSSENSSQHCTLQRSNSYNGLGIDLSTYMETHREHFIHQVEELSPGKHTGLKENDRILCINGTPVIDEDYTVVLQLIQHGLQTDTLDFDVITNNAYEEFKSHIGQLYQ</sequence>
<dbReference type="SMART" id="SM00228">
    <property type="entry name" value="PDZ"/>
    <property type="match status" value="2"/>
</dbReference>
<dbReference type="Pfam" id="PF17820">
    <property type="entry name" value="PDZ_6"/>
    <property type="match status" value="1"/>
</dbReference>
<feature type="domain" description="PDZ" evidence="5">
    <location>
        <begin position="730"/>
        <end position="800"/>
    </location>
</feature>
<comment type="caution">
    <text evidence="6">The sequence shown here is derived from an EMBL/GenBank/DDBJ whole genome shotgun (WGS) entry which is preliminary data.</text>
</comment>
<dbReference type="PANTHER" id="PTHR14191">
    <property type="entry name" value="PDZ DOMAIN CONTAINING PROTEIN"/>
    <property type="match status" value="1"/>
</dbReference>
<feature type="compositionally biased region" description="Basic and acidic residues" evidence="4">
    <location>
        <begin position="38"/>
        <end position="51"/>
    </location>
</feature>
<feature type="compositionally biased region" description="Low complexity" evidence="4">
    <location>
        <begin position="297"/>
        <end position="308"/>
    </location>
</feature>
<dbReference type="InterPro" id="IPR001478">
    <property type="entry name" value="PDZ"/>
</dbReference>
<keyword evidence="2" id="KW-0472">Membrane</keyword>
<dbReference type="PROSITE" id="PS50106">
    <property type="entry name" value="PDZ"/>
    <property type="match status" value="2"/>
</dbReference>
<proteinExistence type="predicted"/>
<organism evidence="6 7">
    <name type="scientific">Rotaria magnacalcarata</name>
    <dbReference type="NCBI Taxonomy" id="392030"/>
    <lineage>
        <taxon>Eukaryota</taxon>
        <taxon>Metazoa</taxon>
        <taxon>Spiralia</taxon>
        <taxon>Gnathifera</taxon>
        <taxon>Rotifera</taxon>
        <taxon>Eurotatoria</taxon>
        <taxon>Bdelloidea</taxon>
        <taxon>Philodinida</taxon>
        <taxon>Philodinidae</taxon>
        <taxon>Rotaria</taxon>
    </lineage>
</organism>
<dbReference type="InterPro" id="IPR036034">
    <property type="entry name" value="PDZ_sf"/>
</dbReference>
<feature type="region of interest" description="Disordered" evidence="4">
    <location>
        <begin position="510"/>
        <end position="535"/>
    </location>
</feature>
<dbReference type="GO" id="GO:0016324">
    <property type="term" value="C:apical plasma membrane"/>
    <property type="evidence" value="ECO:0007669"/>
    <property type="project" value="TreeGrafter"/>
</dbReference>
<dbReference type="PANTHER" id="PTHR14191:SF3">
    <property type="entry name" value="NA(+)_H(+) EXCHANGE REGULATORY COFACTOR-LIKE PROTEIN NRFL-1"/>
    <property type="match status" value="1"/>
</dbReference>
<comment type="subcellular location">
    <subcellularLocation>
        <location evidence="1">Cell membrane</location>
    </subcellularLocation>
</comment>
<feature type="compositionally biased region" description="Basic residues" evidence="4">
    <location>
        <begin position="107"/>
        <end position="118"/>
    </location>
</feature>
<accession>A0A8S2L388</accession>
<evidence type="ECO:0000256" key="3">
    <source>
        <dbReference type="ARBA" id="ARBA00022737"/>
    </source>
</evidence>
<feature type="region of interest" description="Disordered" evidence="4">
    <location>
        <begin position="1"/>
        <end position="124"/>
    </location>
</feature>
<dbReference type="InterPro" id="IPR041489">
    <property type="entry name" value="PDZ_6"/>
</dbReference>
<evidence type="ECO:0000313" key="7">
    <source>
        <dbReference type="Proteomes" id="UP000676336"/>
    </source>
</evidence>
<feature type="compositionally biased region" description="Polar residues" evidence="4">
    <location>
        <begin position="1"/>
        <end position="33"/>
    </location>
</feature>
<dbReference type="InterPro" id="IPR051067">
    <property type="entry name" value="NHER"/>
</dbReference>
<dbReference type="AlphaFoldDB" id="A0A8S2L388"/>
<feature type="domain" description="PDZ" evidence="5">
    <location>
        <begin position="1159"/>
        <end position="1228"/>
    </location>
</feature>
<dbReference type="SUPFAM" id="SSF50156">
    <property type="entry name" value="PDZ domain-like"/>
    <property type="match status" value="2"/>
</dbReference>
<evidence type="ECO:0000259" key="5">
    <source>
        <dbReference type="PROSITE" id="PS50106"/>
    </source>
</evidence>
<gene>
    <name evidence="6" type="ORF">SMN809_LOCUS5564</name>
</gene>
<keyword evidence="2" id="KW-1003">Cell membrane</keyword>